<evidence type="ECO:0000256" key="12">
    <source>
        <dbReference type="ARBA" id="ARBA00022741"/>
    </source>
</evidence>
<name>A0A4V2RCU7_9BACI</name>
<evidence type="ECO:0000256" key="14">
    <source>
        <dbReference type="ARBA" id="ARBA00022840"/>
    </source>
</evidence>
<keyword evidence="14" id="KW-0067">ATP-binding</keyword>
<comment type="pathway">
    <text evidence="5">Cofactor biosynthesis; adenosylcobalamin biosynthesis; adenosylcobalamin from cob(II)yrinate a,c-diamide: step 6/7.</text>
</comment>
<evidence type="ECO:0000313" key="18">
    <source>
        <dbReference type="EMBL" id="TCN22330.1"/>
    </source>
</evidence>
<keyword evidence="15" id="KW-0342">GTP-binding</keyword>
<reference evidence="18 19" key="1">
    <citation type="journal article" date="2015" name="Stand. Genomic Sci.">
        <title>Genomic Encyclopedia of Bacterial and Archaeal Type Strains, Phase III: the genomes of soil and plant-associated and newly described type strains.</title>
        <authorList>
            <person name="Whitman W.B."/>
            <person name="Woyke T."/>
            <person name="Klenk H.P."/>
            <person name="Zhou Y."/>
            <person name="Lilburn T.G."/>
            <person name="Beck B.J."/>
            <person name="De Vos P."/>
            <person name="Vandamme P."/>
            <person name="Eisen J.A."/>
            <person name="Garrity G."/>
            <person name="Hugenholtz P."/>
            <person name="Kyrpides N.C."/>
        </authorList>
    </citation>
    <scope>NUCLEOTIDE SEQUENCE [LARGE SCALE GENOMIC DNA]</scope>
    <source>
        <strain evidence="18 19">CV53</strain>
    </source>
</reference>
<dbReference type="GO" id="GO:0043752">
    <property type="term" value="F:adenosylcobinamide kinase activity"/>
    <property type="evidence" value="ECO:0007669"/>
    <property type="project" value="UniProtKB-EC"/>
</dbReference>
<dbReference type="GO" id="GO:0005524">
    <property type="term" value="F:ATP binding"/>
    <property type="evidence" value="ECO:0007669"/>
    <property type="project" value="UniProtKB-KW"/>
</dbReference>
<evidence type="ECO:0000313" key="19">
    <source>
        <dbReference type="Proteomes" id="UP000295689"/>
    </source>
</evidence>
<evidence type="ECO:0000256" key="1">
    <source>
        <dbReference type="ARBA" id="ARBA00000312"/>
    </source>
</evidence>
<comment type="catalytic activity">
    <reaction evidence="3">
        <text>adenosylcob(III)inamide + GTP = adenosylcob(III)inamide phosphate + GDP + H(+)</text>
        <dbReference type="Rhea" id="RHEA:15765"/>
        <dbReference type="ChEBI" id="CHEBI:2480"/>
        <dbReference type="ChEBI" id="CHEBI:15378"/>
        <dbReference type="ChEBI" id="CHEBI:37565"/>
        <dbReference type="ChEBI" id="CHEBI:58189"/>
        <dbReference type="ChEBI" id="CHEBI:58502"/>
        <dbReference type="EC" id="2.7.1.156"/>
    </reaction>
</comment>
<comment type="caution">
    <text evidence="18">The sequence shown here is derived from an EMBL/GenBank/DDBJ whole genome shotgun (WGS) entry which is preliminary data.</text>
</comment>
<evidence type="ECO:0000256" key="3">
    <source>
        <dbReference type="ARBA" id="ARBA00001522"/>
    </source>
</evidence>
<comment type="catalytic activity">
    <reaction evidence="1">
        <text>adenosylcob(III)inamide + ATP = adenosylcob(III)inamide phosphate + ADP + H(+)</text>
        <dbReference type="Rhea" id="RHEA:15769"/>
        <dbReference type="ChEBI" id="CHEBI:2480"/>
        <dbReference type="ChEBI" id="CHEBI:15378"/>
        <dbReference type="ChEBI" id="CHEBI:30616"/>
        <dbReference type="ChEBI" id="CHEBI:58502"/>
        <dbReference type="ChEBI" id="CHEBI:456216"/>
        <dbReference type="EC" id="2.7.1.156"/>
    </reaction>
</comment>
<dbReference type="RefSeq" id="WP_132010150.1">
    <property type="nucleotide sequence ID" value="NZ_JABUHM010000013.1"/>
</dbReference>
<keyword evidence="12" id="KW-0547">Nucleotide-binding</keyword>
<evidence type="ECO:0000256" key="6">
    <source>
        <dbReference type="ARBA" id="ARBA00005159"/>
    </source>
</evidence>
<gene>
    <name evidence="18" type="ORF">EV146_111170</name>
</gene>
<dbReference type="GO" id="GO:0009236">
    <property type="term" value="P:cobalamin biosynthetic process"/>
    <property type="evidence" value="ECO:0007669"/>
    <property type="project" value="UniProtKB-UniPathway"/>
</dbReference>
<comment type="pathway">
    <text evidence="6">Cofactor biosynthesis; adenosylcobalamin biosynthesis; adenosylcobalamin from cob(II)yrinate a,c-diamide: step 5/7.</text>
</comment>
<evidence type="ECO:0000256" key="4">
    <source>
        <dbReference type="ARBA" id="ARBA00003889"/>
    </source>
</evidence>
<dbReference type="InterPro" id="IPR003203">
    <property type="entry name" value="CobU/CobP"/>
</dbReference>
<evidence type="ECO:0000256" key="11">
    <source>
        <dbReference type="ARBA" id="ARBA00022679"/>
    </source>
</evidence>
<evidence type="ECO:0000256" key="2">
    <source>
        <dbReference type="ARBA" id="ARBA00000711"/>
    </source>
</evidence>
<dbReference type="GO" id="GO:0008820">
    <property type="term" value="F:cobinamide phosphate guanylyltransferase activity"/>
    <property type="evidence" value="ECO:0007669"/>
    <property type="project" value="UniProtKB-EC"/>
</dbReference>
<evidence type="ECO:0000256" key="10">
    <source>
        <dbReference type="ARBA" id="ARBA00022573"/>
    </source>
</evidence>
<proteinExistence type="inferred from homology"/>
<accession>A0A4V2RCU7</accession>
<evidence type="ECO:0000256" key="7">
    <source>
        <dbReference type="ARBA" id="ARBA00007490"/>
    </source>
</evidence>
<evidence type="ECO:0000256" key="16">
    <source>
        <dbReference type="ARBA" id="ARBA00029570"/>
    </source>
</evidence>
<keyword evidence="10" id="KW-0169">Cobalamin biosynthesis</keyword>
<keyword evidence="18" id="KW-0548">Nucleotidyltransferase</keyword>
<dbReference type="Proteomes" id="UP000295689">
    <property type="component" value="Unassembled WGS sequence"/>
</dbReference>
<dbReference type="Pfam" id="PF02283">
    <property type="entry name" value="CobU"/>
    <property type="match status" value="1"/>
</dbReference>
<evidence type="ECO:0000256" key="5">
    <source>
        <dbReference type="ARBA" id="ARBA00004692"/>
    </source>
</evidence>
<evidence type="ECO:0000256" key="13">
    <source>
        <dbReference type="ARBA" id="ARBA00022777"/>
    </source>
</evidence>
<sequence>MHFVTGGAFNGKSNWVKDFYQLEDTPHLWISAYRGAELPAGIVEWEKKDVVVLEGMELWLKSMAGTSLDVREQWQTFLQAWKSWERGAEGRMLILIGSDITKGIVPIDAEERKWRDAAGWAFQDTAAAADQVDLVWYGIRQKLK</sequence>
<dbReference type="PANTHER" id="PTHR34848">
    <property type="match status" value="1"/>
</dbReference>
<protein>
    <recommendedName>
        <fullName evidence="16">Adenosylcobinamide kinase</fullName>
        <ecNumber evidence="8">2.7.1.156</ecNumber>
        <ecNumber evidence="9">2.7.7.62</ecNumber>
    </recommendedName>
    <alternativeName>
        <fullName evidence="17">Adenosylcobinamide-phosphate guanylyltransferase</fullName>
    </alternativeName>
</protein>
<dbReference type="AlphaFoldDB" id="A0A4V2RCU7"/>
<dbReference type="UniPathway" id="UPA00148">
    <property type="reaction ID" value="UER00236"/>
</dbReference>
<dbReference type="Gene3D" id="3.40.50.300">
    <property type="entry name" value="P-loop containing nucleotide triphosphate hydrolases"/>
    <property type="match status" value="1"/>
</dbReference>
<dbReference type="InterPro" id="IPR027417">
    <property type="entry name" value="P-loop_NTPase"/>
</dbReference>
<keyword evidence="11 18" id="KW-0808">Transferase</keyword>
<evidence type="ECO:0000256" key="9">
    <source>
        <dbReference type="ARBA" id="ARBA00012523"/>
    </source>
</evidence>
<evidence type="ECO:0000256" key="15">
    <source>
        <dbReference type="ARBA" id="ARBA00023134"/>
    </source>
</evidence>
<dbReference type="EC" id="2.7.1.156" evidence="8"/>
<dbReference type="GO" id="GO:0005525">
    <property type="term" value="F:GTP binding"/>
    <property type="evidence" value="ECO:0007669"/>
    <property type="project" value="UniProtKB-KW"/>
</dbReference>
<dbReference type="PANTHER" id="PTHR34848:SF1">
    <property type="entry name" value="BIFUNCTIONAL ADENOSYLCOBALAMIN BIOSYNTHESIS PROTEIN COBU"/>
    <property type="match status" value="1"/>
</dbReference>
<dbReference type="SUPFAM" id="SSF52540">
    <property type="entry name" value="P-loop containing nucleoside triphosphate hydrolases"/>
    <property type="match status" value="1"/>
</dbReference>
<evidence type="ECO:0000256" key="8">
    <source>
        <dbReference type="ARBA" id="ARBA00012016"/>
    </source>
</evidence>
<comment type="catalytic activity">
    <reaction evidence="2">
        <text>adenosylcob(III)inamide phosphate + GTP + H(+) = adenosylcob(III)inamide-GDP + diphosphate</text>
        <dbReference type="Rhea" id="RHEA:22712"/>
        <dbReference type="ChEBI" id="CHEBI:15378"/>
        <dbReference type="ChEBI" id="CHEBI:33019"/>
        <dbReference type="ChEBI" id="CHEBI:37565"/>
        <dbReference type="ChEBI" id="CHEBI:58502"/>
        <dbReference type="ChEBI" id="CHEBI:60487"/>
        <dbReference type="EC" id="2.7.7.62"/>
    </reaction>
</comment>
<keyword evidence="13 18" id="KW-0418">Kinase</keyword>
<comment type="function">
    <text evidence="4">Catalyzes ATP-dependent phosphorylation of adenosylcobinamide and addition of GMP to adenosylcobinamide phosphate.</text>
</comment>
<comment type="similarity">
    <text evidence="7">Belongs to the CobU/CobP family.</text>
</comment>
<dbReference type="EMBL" id="SLVV01000011">
    <property type="protein sequence ID" value="TCN22330.1"/>
    <property type="molecule type" value="Genomic_DNA"/>
</dbReference>
<dbReference type="EC" id="2.7.7.62" evidence="9"/>
<organism evidence="18 19">
    <name type="scientific">Mesobacillus foraminis</name>
    <dbReference type="NCBI Taxonomy" id="279826"/>
    <lineage>
        <taxon>Bacteria</taxon>
        <taxon>Bacillati</taxon>
        <taxon>Bacillota</taxon>
        <taxon>Bacilli</taxon>
        <taxon>Bacillales</taxon>
        <taxon>Bacillaceae</taxon>
        <taxon>Mesobacillus</taxon>
    </lineage>
</organism>
<evidence type="ECO:0000256" key="17">
    <source>
        <dbReference type="ARBA" id="ARBA00030571"/>
    </source>
</evidence>
<keyword evidence="19" id="KW-1185">Reference proteome</keyword>